<dbReference type="AlphaFoldDB" id="A0A0S3SSE9"/>
<keyword evidence="2" id="KW-1185">Reference proteome</keyword>
<dbReference type="EMBL" id="AP015041">
    <property type="protein sequence ID" value="BAT95741.1"/>
    <property type="molecule type" value="Genomic_DNA"/>
</dbReference>
<organism evidence="1 2">
    <name type="scientific">Vigna angularis var. angularis</name>
    <dbReference type="NCBI Taxonomy" id="157739"/>
    <lineage>
        <taxon>Eukaryota</taxon>
        <taxon>Viridiplantae</taxon>
        <taxon>Streptophyta</taxon>
        <taxon>Embryophyta</taxon>
        <taxon>Tracheophyta</taxon>
        <taxon>Spermatophyta</taxon>
        <taxon>Magnoliopsida</taxon>
        <taxon>eudicotyledons</taxon>
        <taxon>Gunneridae</taxon>
        <taxon>Pentapetalae</taxon>
        <taxon>rosids</taxon>
        <taxon>fabids</taxon>
        <taxon>Fabales</taxon>
        <taxon>Fabaceae</taxon>
        <taxon>Papilionoideae</taxon>
        <taxon>50 kb inversion clade</taxon>
        <taxon>NPAAA clade</taxon>
        <taxon>indigoferoid/millettioid clade</taxon>
        <taxon>Phaseoleae</taxon>
        <taxon>Vigna</taxon>
    </lineage>
</organism>
<evidence type="ECO:0000313" key="2">
    <source>
        <dbReference type="Proteomes" id="UP000291084"/>
    </source>
</evidence>
<dbReference type="Proteomes" id="UP000291084">
    <property type="component" value="Chromosome 8"/>
</dbReference>
<gene>
    <name evidence="1" type="primary">Vigan.08G252200</name>
    <name evidence="1" type="ORF">VIGAN_08252200</name>
</gene>
<reference evidence="1 2" key="1">
    <citation type="journal article" date="2015" name="Sci. Rep.">
        <title>The power of single molecule real-time sequencing technology in the de novo assembly of a eukaryotic genome.</title>
        <authorList>
            <person name="Sakai H."/>
            <person name="Naito K."/>
            <person name="Ogiso-Tanaka E."/>
            <person name="Takahashi Y."/>
            <person name="Iseki K."/>
            <person name="Muto C."/>
            <person name="Satou K."/>
            <person name="Teruya K."/>
            <person name="Shiroma A."/>
            <person name="Shimoji M."/>
            <person name="Hirano T."/>
            <person name="Itoh T."/>
            <person name="Kaga A."/>
            <person name="Tomooka N."/>
        </authorList>
    </citation>
    <scope>NUCLEOTIDE SEQUENCE [LARGE SCALE GENOMIC DNA]</scope>
    <source>
        <strain evidence="2">cv. Shumari</strain>
    </source>
</reference>
<proteinExistence type="predicted"/>
<evidence type="ECO:0000313" key="1">
    <source>
        <dbReference type="EMBL" id="BAT95741.1"/>
    </source>
</evidence>
<protein>
    <submittedName>
        <fullName evidence="1">Uncharacterized protein</fullName>
    </submittedName>
</protein>
<sequence length="73" mass="7965">MQTLVWEVPSPSPILTQSHTSMASSTNRACLSLPYSSNQKSKLYNEPPSSATYASILDNCGSSPWENSFMPIP</sequence>
<accession>A0A0S3SSE9</accession>
<name>A0A0S3SSE9_PHAAN</name>